<sequence length="1397" mass="159289">MIKFDNWKRYWCPRGGEISLSQDGFLSDPASEFGKYISPQLKLLEELLSIPCLILLGEPGIGKSTVLDGQRQMIQSQGETTDSAALWLDLRSIGSEQRLVQKLFESEPFQSWLKGEHTLHIFLDSLDECLLRVDTVGAILADELHAYPVERLFLRIACRTADWPLSLENDLRSLWGDKNIEVFELAPLRRSDVAEAAAASGIDSEGFIQAVEQVEAMSLAIKPVTLSFLLNTYRYNQGLSSSQTSLYAEGCELLCTEPNLGRRDSRKTGNLSPRQKLTVAARMAAVTIFSNKYAVWTGVNAGDVAEEDIPLNCLIGDTETCDGVTFEVDEACLWETLGTGLFSSRGPNRLGWAHQTYAEYLAARYLIQAGLGVDQILSLFKHAGDKEAKVVPQLSETAAWIAAMNSEIFSEFMRTDPEVLLRSDIFSTDARSKSDLAEALLRSFEEEKLLDWDFEIRKRYNKLDHPGLGVQLRPYICDRSKGVITRRVAIDMAEDCRQFTLMEDLVKIALDQAEEYPIRIQAACAISRIGDDAAKSKLLPLAKGEAGDDPDDELKGHALQALWPGLISTRELFSVLDKPKRENFSGAYVYFFVLNFIDFVPDSDIIWALQWVQSRGERHRLSFSILRCMDAIMFRAWDLISDPQITQVFGQTIISRLEKYDQIADEYEGVRFHDLIRAEKEKRAILIHTMIDLLEENKVDLLLYPGHFITKEDMPWLLESLKVSNSRDTQRKWAKIIAGIFDASDRMQLETIYTGMQENTILAERFHTIFAPVDLNSPRADELRKYHLMHLKNTETRKKPPIQPPAESIRILLDRLESGELAAWWWLNREMTRKPDSIYYGNELESDLTVLPGWQADNSEIHQRILAGAKTYLLKADPEPSKWLSTNTAYFPALAGYRALRLIWQFQPEFVEKISPEVWIRWAPIILAYPTASGGENKDIHTALVKMAFEVSPQEIINTLMVLIDRENRENNHVFIIRKMHECWGTGLLEEALFTKLKDPKLKSQTFACLLNDLLEHGVEEARCYAESLLGSDQQEFAVIAAACLLCYINERSWGVVWPAITQDSEFGEKVIYGTLELSRHEGVNVILSLDEKKLSALYIWLEKHFPRSEDPNFENETMAHFVGPREFVAEWRDNILRVLEKRGTREACDAIAEIQNELPYLNWVKWYLLEAQTNMRRKAWVPIKPGELLTLTKIKRSRFIQSGEQLIDCILESLTGLEVKLQGETPAAIDLWNHVDGKYTPKDENTFSDYVKRYLDEDLKKRGIIVNREVEIRRGQGGSPGERTDIIVDAVVVDRGSAPTDVFSVVVEVKGCWHPELLTAMQTQLAERYLRDNQCRFGLYLVGWFNCKQWDDRDYRLKESGKLNRSDLAGYLTKQAQELSKQGVVVRAKVIKASLR</sequence>
<dbReference type="KEGG" id="sgy:Sgly_1069"/>
<gene>
    <name evidence="1" type="ordered locus">Sgly_1069</name>
</gene>
<evidence type="ECO:0000313" key="2">
    <source>
        <dbReference type="Proteomes" id="UP000007488"/>
    </source>
</evidence>
<dbReference type="eggNOG" id="COG5635">
    <property type="taxonomic scope" value="Bacteria"/>
</dbReference>
<reference evidence="2" key="2">
    <citation type="submission" date="2011-02" db="EMBL/GenBank/DDBJ databases">
        <title>The complete genome of Syntrophobotulus glycolicus DSM 8271.</title>
        <authorList>
            <person name="Lucas S."/>
            <person name="Copeland A."/>
            <person name="Lapidus A."/>
            <person name="Bruce D."/>
            <person name="Goodwin L."/>
            <person name="Pitluck S."/>
            <person name="Kyrpides N."/>
            <person name="Mavromatis K."/>
            <person name="Pagani I."/>
            <person name="Ivanova N."/>
            <person name="Mikhailova N."/>
            <person name="Chertkov O."/>
            <person name="Held B."/>
            <person name="Detter J.C."/>
            <person name="Tapia R."/>
            <person name="Han C."/>
            <person name="Land M."/>
            <person name="Hauser L."/>
            <person name="Markowitz V."/>
            <person name="Cheng J.-F."/>
            <person name="Hugenholtz P."/>
            <person name="Woyke T."/>
            <person name="Wu D."/>
            <person name="Spring S."/>
            <person name="Schroeder M."/>
            <person name="Brambilla E."/>
            <person name="Klenk H.-P."/>
            <person name="Eisen J.A."/>
        </authorList>
    </citation>
    <scope>NUCLEOTIDE SEQUENCE [LARGE SCALE GENOMIC DNA]</scope>
    <source>
        <strain evidence="2">DSM 8271 / FlGlyR</strain>
    </source>
</reference>
<proteinExistence type="predicted"/>
<dbReference type="EMBL" id="CP002547">
    <property type="protein sequence ID" value="ADY55395.1"/>
    <property type="molecule type" value="Genomic_DNA"/>
</dbReference>
<evidence type="ECO:0000313" key="1">
    <source>
        <dbReference type="EMBL" id="ADY55395.1"/>
    </source>
</evidence>
<protein>
    <submittedName>
        <fullName evidence="1">Uncharacterized protein</fullName>
    </submittedName>
</protein>
<dbReference type="Proteomes" id="UP000007488">
    <property type="component" value="Chromosome"/>
</dbReference>
<reference evidence="1 2" key="1">
    <citation type="journal article" date="2011" name="Stand. Genomic Sci.">
        <title>Complete genome sequence of Syntrophobotulus glycolicus type strain (FlGlyR).</title>
        <authorList>
            <person name="Han C."/>
            <person name="Mwirichia R."/>
            <person name="Chertkov O."/>
            <person name="Held B."/>
            <person name="Lapidus A."/>
            <person name="Nolan M."/>
            <person name="Lucas S."/>
            <person name="Hammon N."/>
            <person name="Deshpande S."/>
            <person name="Cheng J.F."/>
            <person name="Tapia R."/>
            <person name="Goodwin L."/>
            <person name="Pitluck S."/>
            <person name="Huntemann M."/>
            <person name="Liolios K."/>
            <person name="Ivanova N."/>
            <person name="Pagani I."/>
            <person name="Mavromatis K."/>
            <person name="Ovchinikova G."/>
            <person name="Pati A."/>
            <person name="Chen A."/>
            <person name="Palaniappan K."/>
            <person name="Land M."/>
            <person name="Hauser L."/>
            <person name="Brambilla E.M."/>
            <person name="Rohde M."/>
            <person name="Spring S."/>
            <person name="Sikorski J."/>
            <person name="Goker M."/>
            <person name="Woyke T."/>
            <person name="Bristow J."/>
            <person name="Eisen J.A."/>
            <person name="Markowitz V."/>
            <person name="Hugenholtz P."/>
            <person name="Kyrpides N.C."/>
            <person name="Klenk H.P."/>
            <person name="Detter J.C."/>
        </authorList>
    </citation>
    <scope>NUCLEOTIDE SEQUENCE [LARGE SCALE GENOMIC DNA]</scope>
    <source>
        <strain evidence="2">DSM 8271 / FlGlyR</strain>
    </source>
</reference>
<dbReference type="RefSeq" id="WP_013624265.1">
    <property type="nucleotide sequence ID" value="NC_015172.1"/>
</dbReference>
<organism evidence="1 2">
    <name type="scientific">Syntrophobotulus glycolicus (strain DSM 8271 / FlGlyR)</name>
    <dbReference type="NCBI Taxonomy" id="645991"/>
    <lineage>
        <taxon>Bacteria</taxon>
        <taxon>Bacillati</taxon>
        <taxon>Bacillota</taxon>
        <taxon>Clostridia</taxon>
        <taxon>Eubacteriales</taxon>
        <taxon>Desulfitobacteriaceae</taxon>
        <taxon>Syntrophobotulus</taxon>
    </lineage>
</organism>
<dbReference type="HOGENOM" id="CLU_254776_0_0_9"/>
<accession>F0STV5</accession>
<dbReference type="OrthoDB" id="568465at2"/>
<keyword evidence="2" id="KW-1185">Reference proteome</keyword>
<name>F0STV5_SYNGF</name>